<feature type="region of interest" description="Disordered" evidence="1">
    <location>
        <begin position="1"/>
        <end position="33"/>
    </location>
</feature>
<feature type="transmembrane region" description="Helical" evidence="2">
    <location>
        <begin position="149"/>
        <end position="171"/>
    </location>
</feature>
<sequence>MVGSSGGGTPPGSRQAQPLPHPRPACLTPRSANQAGDEGTLILVIGSRKLQSLSHTVGCLCVSSSSMPGARIHLLVEMINQGPGHVATIRYSFGKCRTVDEAFSAWNNWDVLGCVCMMELISLLCGSGKASSSDVLDDPSPDAPEGIHIFSPFLAAPALKLIVSVAVIVVYSKGRPCLSHT</sequence>
<evidence type="ECO:0000256" key="1">
    <source>
        <dbReference type="SAM" id="MobiDB-lite"/>
    </source>
</evidence>
<protein>
    <submittedName>
        <fullName evidence="3">Uncharacterized protein</fullName>
    </submittedName>
</protein>
<evidence type="ECO:0000256" key="2">
    <source>
        <dbReference type="SAM" id="Phobius"/>
    </source>
</evidence>
<dbReference type="EMBL" id="MU842831">
    <property type="protein sequence ID" value="KAK2032397.1"/>
    <property type="molecule type" value="Genomic_DNA"/>
</dbReference>
<name>A0AAD9M5C8_9PEZI</name>
<dbReference type="Proteomes" id="UP001232148">
    <property type="component" value="Unassembled WGS sequence"/>
</dbReference>
<keyword evidence="2" id="KW-0812">Transmembrane</keyword>
<evidence type="ECO:0000313" key="4">
    <source>
        <dbReference type="Proteomes" id="UP001232148"/>
    </source>
</evidence>
<gene>
    <name evidence="3" type="ORF">LX32DRAFT_636300</name>
</gene>
<organism evidence="3 4">
    <name type="scientific">Colletotrichum zoysiae</name>
    <dbReference type="NCBI Taxonomy" id="1216348"/>
    <lineage>
        <taxon>Eukaryota</taxon>
        <taxon>Fungi</taxon>
        <taxon>Dikarya</taxon>
        <taxon>Ascomycota</taxon>
        <taxon>Pezizomycotina</taxon>
        <taxon>Sordariomycetes</taxon>
        <taxon>Hypocreomycetidae</taxon>
        <taxon>Glomerellales</taxon>
        <taxon>Glomerellaceae</taxon>
        <taxon>Colletotrichum</taxon>
        <taxon>Colletotrichum graminicola species complex</taxon>
    </lineage>
</organism>
<keyword evidence="2" id="KW-0472">Membrane</keyword>
<reference evidence="3" key="1">
    <citation type="submission" date="2021-06" db="EMBL/GenBank/DDBJ databases">
        <title>Comparative genomics, transcriptomics and evolutionary studies reveal genomic signatures of adaptation to plant cell wall in hemibiotrophic fungi.</title>
        <authorList>
            <consortium name="DOE Joint Genome Institute"/>
            <person name="Baroncelli R."/>
            <person name="Diaz J.F."/>
            <person name="Benocci T."/>
            <person name="Peng M."/>
            <person name="Battaglia E."/>
            <person name="Haridas S."/>
            <person name="Andreopoulos W."/>
            <person name="Labutti K."/>
            <person name="Pangilinan J."/>
            <person name="Floch G.L."/>
            <person name="Makela M.R."/>
            <person name="Henrissat B."/>
            <person name="Grigoriev I.V."/>
            <person name="Crouch J.A."/>
            <person name="De Vries R.P."/>
            <person name="Sukno S.A."/>
            <person name="Thon M.R."/>
        </authorList>
    </citation>
    <scope>NUCLEOTIDE SEQUENCE</scope>
    <source>
        <strain evidence="3">MAFF235873</strain>
    </source>
</reference>
<feature type="compositionally biased region" description="Gly residues" evidence="1">
    <location>
        <begin position="1"/>
        <end position="10"/>
    </location>
</feature>
<comment type="caution">
    <text evidence="3">The sequence shown here is derived from an EMBL/GenBank/DDBJ whole genome shotgun (WGS) entry which is preliminary data.</text>
</comment>
<dbReference type="AlphaFoldDB" id="A0AAD9M5C8"/>
<evidence type="ECO:0000313" key="3">
    <source>
        <dbReference type="EMBL" id="KAK2032397.1"/>
    </source>
</evidence>
<keyword evidence="4" id="KW-1185">Reference proteome</keyword>
<accession>A0AAD9M5C8</accession>
<keyword evidence="2" id="KW-1133">Transmembrane helix</keyword>
<proteinExistence type="predicted"/>